<dbReference type="InterPro" id="IPR029001">
    <property type="entry name" value="ITPase-like_fam"/>
</dbReference>
<keyword evidence="3 5" id="KW-0378">Hydrolase</keyword>
<accession>A0ABV3TCB0</accession>
<evidence type="ECO:0000256" key="3">
    <source>
        <dbReference type="ARBA" id="ARBA00022801"/>
    </source>
</evidence>
<evidence type="ECO:0000313" key="7">
    <source>
        <dbReference type="Proteomes" id="UP001556709"/>
    </source>
</evidence>
<dbReference type="GO" id="GO:0016787">
    <property type="term" value="F:hydrolase activity"/>
    <property type="evidence" value="ECO:0007669"/>
    <property type="project" value="UniProtKB-KW"/>
</dbReference>
<evidence type="ECO:0000256" key="5">
    <source>
        <dbReference type="HAMAP-Rule" id="MF_00528"/>
    </source>
</evidence>
<keyword evidence="2 5" id="KW-0963">Cytoplasm</keyword>
<sequence>MTPVILASSSRYRAMLLDRLGLDYEQHSPAIDESHQPGEDPEVYVCRLAREKAQAVAARVPGRVVIGSDQCSSRDGDILGKPHTRERAIEQLLGFGGRRVRIATAVAVYDPESARTRSAYVPTDVYFRRLERSAVERYVDAESPLDCAGAFKAEGLGVTLFEKILGDDPNALIGLPLIALTDLLGQLGIKRP</sequence>
<name>A0ABV3TCB0_9GAMM</name>
<comment type="catalytic activity">
    <reaction evidence="5">
        <text>N(7)-methyl-GTP + H2O = N(7)-methyl-GMP + diphosphate + H(+)</text>
        <dbReference type="Rhea" id="RHEA:58744"/>
        <dbReference type="ChEBI" id="CHEBI:15377"/>
        <dbReference type="ChEBI" id="CHEBI:15378"/>
        <dbReference type="ChEBI" id="CHEBI:33019"/>
        <dbReference type="ChEBI" id="CHEBI:58285"/>
        <dbReference type="ChEBI" id="CHEBI:87133"/>
    </reaction>
</comment>
<dbReference type="SUPFAM" id="SSF52972">
    <property type="entry name" value="ITPase-like"/>
    <property type="match status" value="1"/>
</dbReference>
<comment type="function">
    <text evidence="5">Nucleoside triphosphate pyrophosphatase that hydrolyzes 7-methyl-GTP (m(7)GTP). May have a dual role in cell division arrest and in preventing the incorporation of modified nucleotides into cellular nucleic acids.</text>
</comment>
<comment type="caution">
    <text evidence="5">Lacks conserved residue(s) required for the propagation of feature annotation.</text>
</comment>
<proteinExistence type="inferred from homology"/>
<feature type="site" description="Important for substrate specificity" evidence="5">
    <location>
        <position position="70"/>
    </location>
</feature>
<dbReference type="InterPro" id="IPR003697">
    <property type="entry name" value="Maf-like"/>
</dbReference>
<feature type="site" description="Important for substrate specificity" evidence="5">
    <location>
        <position position="154"/>
    </location>
</feature>
<keyword evidence="7" id="KW-1185">Reference proteome</keyword>
<evidence type="ECO:0000313" key="6">
    <source>
        <dbReference type="EMBL" id="MEX0469275.1"/>
    </source>
</evidence>
<dbReference type="HAMAP" id="MF_00528">
    <property type="entry name" value="Maf"/>
    <property type="match status" value="1"/>
</dbReference>
<comment type="cofactor">
    <cofactor evidence="5">
        <name>a divalent metal cation</name>
        <dbReference type="ChEBI" id="CHEBI:60240"/>
    </cofactor>
</comment>
<keyword evidence="4 5" id="KW-0546">Nucleotide metabolism</keyword>
<organism evidence="6 7">
    <name type="scientific">Spiribacter pallidus</name>
    <dbReference type="NCBI Taxonomy" id="1987936"/>
    <lineage>
        <taxon>Bacteria</taxon>
        <taxon>Pseudomonadati</taxon>
        <taxon>Pseudomonadota</taxon>
        <taxon>Gammaproteobacteria</taxon>
        <taxon>Chromatiales</taxon>
        <taxon>Ectothiorhodospiraceae</taxon>
        <taxon>Spiribacter</taxon>
    </lineage>
</organism>
<dbReference type="EC" id="3.6.1.-" evidence="5"/>
<dbReference type="PANTHER" id="PTHR43213">
    <property type="entry name" value="BIFUNCTIONAL DTTP/UTP PYROPHOSPHATASE/METHYLTRANSFERASE PROTEIN-RELATED"/>
    <property type="match status" value="1"/>
</dbReference>
<dbReference type="RefSeq" id="WP_367958475.1">
    <property type="nucleotide sequence ID" value="NZ_JBAKFK010000002.1"/>
</dbReference>
<dbReference type="PIRSF" id="PIRSF006305">
    <property type="entry name" value="Maf"/>
    <property type="match status" value="1"/>
</dbReference>
<dbReference type="NCBIfam" id="TIGR00172">
    <property type="entry name" value="maf"/>
    <property type="match status" value="1"/>
</dbReference>
<feature type="active site" description="Proton acceptor" evidence="5">
    <location>
        <position position="69"/>
    </location>
</feature>
<evidence type="ECO:0000256" key="2">
    <source>
        <dbReference type="ARBA" id="ARBA00022490"/>
    </source>
</evidence>
<reference evidence="6 7" key="1">
    <citation type="submission" date="2024-02" db="EMBL/GenBank/DDBJ databases">
        <title>New especies of Spiribacter isolated from saline water.</title>
        <authorList>
            <person name="Leon M.J."/>
            <person name="De La Haba R."/>
            <person name="Sanchez-Porro C."/>
            <person name="Ventosa A."/>
        </authorList>
    </citation>
    <scope>NUCLEOTIDE SEQUENCE [LARGE SCALE GENOMIC DNA]</scope>
    <source>
        <strain evidence="7">ag22IC6-390</strain>
    </source>
</reference>
<dbReference type="PANTHER" id="PTHR43213:SF10">
    <property type="entry name" value="7-METHYL-GTP PYROPHOSPHATASE"/>
    <property type="match status" value="1"/>
</dbReference>
<dbReference type="EMBL" id="JBAKFM010000002">
    <property type="protein sequence ID" value="MEX0469275.1"/>
    <property type="molecule type" value="Genomic_DNA"/>
</dbReference>
<evidence type="ECO:0000256" key="4">
    <source>
        <dbReference type="ARBA" id="ARBA00023080"/>
    </source>
</evidence>
<feature type="site" description="Important for substrate specificity" evidence="5">
    <location>
        <position position="12"/>
    </location>
</feature>
<evidence type="ECO:0000256" key="1">
    <source>
        <dbReference type="ARBA" id="ARBA00004496"/>
    </source>
</evidence>
<comment type="similarity">
    <text evidence="5">Belongs to the Maf family. YceF subfamily.</text>
</comment>
<dbReference type="CDD" id="cd00555">
    <property type="entry name" value="Maf"/>
    <property type="match status" value="1"/>
</dbReference>
<dbReference type="Pfam" id="PF02545">
    <property type="entry name" value="Maf"/>
    <property type="match status" value="1"/>
</dbReference>
<protein>
    <recommendedName>
        <fullName evidence="5">7-methyl-GTP pyrophosphatase</fullName>
        <shortName evidence="5">m(7)GTP pyrophosphatase</shortName>
        <ecNumber evidence="5">3.6.1.-</ecNumber>
    </recommendedName>
</protein>
<dbReference type="Gene3D" id="3.90.950.10">
    <property type="match status" value="1"/>
</dbReference>
<dbReference type="Proteomes" id="UP001556709">
    <property type="component" value="Unassembled WGS sequence"/>
</dbReference>
<gene>
    <name evidence="6" type="ORF">V6X73_06010</name>
</gene>
<comment type="caution">
    <text evidence="6">The sequence shown here is derived from an EMBL/GenBank/DDBJ whole genome shotgun (WGS) entry which is preliminary data.</text>
</comment>
<comment type="subcellular location">
    <subcellularLocation>
        <location evidence="1 5">Cytoplasm</location>
    </subcellularLocation>
</comment>